<organism evidence="2 3">
    <name type="scientific">Lunasporangiospora selenospora</name>
    <dbReference type="NCBI Taxonomy" id="979761"/>
    <lineage>
        <taxon>Eukaryota</taxon>
        <taxon>Fungi</taxon>
        <taxon>Fungi incertae sedis</taxon>
        <taxon>Mucoromycota</taxon>
        <taxon>Mortierellomycotina</taxon>
        <taxon>Mortierellomycetes</taxon>
        <taxon>Mortierellales</taxon>
        <taxon>Mortierellaceae</taxon>
        <taxon>Lunasporangiospora</taxon>
    </lineage>
</organism>
<gene>
    <name evidence="2" type="ORF">BGW38_001486</name>
</gene>
<keyword evidence="3" id="KW-1185">Reference proteome</keyword>
<dbReference type="Proteomes" id="UP000780801">
    <property type="component" value="Unassembled WGS sequence"/>
</dbReference>
<sequence>MPSNTSSSHPSESAPVPFRRSRWPGRLAILIGAGHQLVGLADKRTRQPLLDAIQDGYFDKFAPSFERLHSFWFFIGGINIILLGKFMNWYLFPEDYDKTLLQPAQDQQKQVQRRPRVQSDRSLPRSLGYWMIGICMVGITSLPRSGFYLFGIEGLALILSK</sequence>
<evidence type="ECO:0000313" key="3">
    <source>
        <dbReference type="Proteomes" id="UP000780801"/>
    </source>
</evidence>
<dbReference type="EMBL" id="JAABOA010001472">
    <property type="protein sequence ID" value="KAF9581475.1"/>
    <property type="molecule type" value="Genomic_DNA"/>
</dbReference>
<evidence type="ECO:0000256" key="1">
    <source>
        <dbReference type="SAM" id="Phobius"/>
    </source>
</evidence>
<dbReference type="OrthoDB" id="2368448at2759"/>
<feature type="transmembrane region" description="Helical" evidence="1">
    <location>
        <begin position="127"/>
        <end position="151"/>
    </location>
</feature>
<keyword evidence="1" id="KW-1133">Transmembrane helix</keyword>
<accession>A0A9P6FTC3</accession>
<keyword evidence="1" id="KW-0472">Membrane</keyword>
<dbReference type="Pfam" id="PF20064">
    <property type="entry name" value="DUF6463"/>
    <property type="match status" value="2"/>
</dbReference>
<protein>
    <submittedName>
        <fullName evidence="2">Uncharacterized protein</fullName>
    </submittedName>
</protein>
<evidence type="ECO:0000313" key="2">
    <source>
        <dbReference type="EMBL" id="KAF9581475.1"/>
    </source>
</evidence>
<keyword evidence="1" id="KW-0812">Transmembrane</keyword>
<dbReference type="AlphaFoldDB" id="A0A9P6FTC3"/>
<proteinExistence type="predicted"/>
<comment type="caution">
    <text evidence="2">The sequence shown here is derived from an EMBL/GenBank/DDBJ whole genome shotgun (WGS) entry which is preliminary data.</text>
</comment>
<dbReference type="InterPro" id="IPR045590">
    <property type="entry name" value="DUF6463"/>
</dbReference>
<name>A0A9P6FTC3_9FUNG</name>
<reference evidence="2" key="1">
    <citation type="journal article" date="2020" name="Fungal Divers.">
        <title>Resolving the Mortierellaceae phylogeny through synthesis of multi-gene phylogenetics and phylogenomics.</title>
        <authorList>
            <person name="Vandepol N."/>
            <person name="Liber J."/>
            <person name="Desiro A."/>
            <person name="Na H."/>
            <person name="Kennedy M."/>
            <person name="Barry K."/>
            <person name="Grigoriev I.V."/>
            <person name="Miller A.N."/>
            <person name="O'Donnell K."/>
            <person name="Stajich J.E."/>
            <person name="Bonito G."/>
        </authorList>
    </citation>
    <scope>NUCLEOTIDE SEQUENCE</scope>
    <source>
        <strain evidence="2">KOD1015</strain>
    </source>
</reference>
<feature type="transmembrane region" description="Helical" evidence="1">
    <location>
        <begin position="71"/>
        <end position="92"/>
    </location>
</feature>